<evidence type="ECO:0000256" key="3">
    <source>
        <dbReference type="ARBA" id="ARBA00023163"/>
    </source>
</evidence>
<keyword evidence="3" id="KW-0804">Transcription</keyword>
<dbReference type="PRINTS" id="PR00455">
    <property type="entry name" value="HTHTETR"/>
</dbReference>
<dbReference type="PANTHER" id="PTHR30055:SF238">
    <property type="entry name" value="MYCOFACTOCIN BIOSYNTHESIS TRANSCRIPTIONAL REGULATOR MFTR-RELATED"/>
    <property type="match status" value="1"/>
</dbReference>
<dbReference type="Gene3D" id="1.10.357.10">
    <property type="entry name" value="Tetracycline Repressor, domain 2"/>
    <property type="match status" value="1"/>
</dbReference>
<comment type="caution">
    <text evidence="6">The sequence shown here is derived from an EMBL/GenBank/DDBJ whole genome shotgun (WGS) entry which is preliminary data.</text>
</comment>
<feature type="DNA-binding region" description="H-T-H motif" evidence="4">
    <location>
        <begin position="51"/>
        <end position="70"/>
    </location>
</feature>
<evidence type="ECO:0000256" key="2">
    <source>
        <dbReference type="ARBA" id="ARBA00023125"/>
    </source>
</evidence>
<protein>
    <submittedName>
        <fullName evidence="6">TetR family transcriptional regulator</fullName>
    </submittedName>
</protein>
<evidence type="ECO:0000313" key="7">
    <source>
        <dbReference type="Proteomes" id="UP000244893"/>
    </source>
</evidence>
<evidence type="ECO:0000313" key="6">
    <source>
        <dbReference type="EMBL" id="PVZ94755.1"/>
    </source>
</evidence>
<dbReference type="OrthoDB" id="4746440at2"/>
<name>A0A2V1HQE3_9MICO</name>
<dbReference type="InterPro" id="IPR009057">
    <property type="entry name" value="Homeodomain-like_sf"/>
</dbReference>
<dbReference type="InterPro" id="IPR050109">
    <property type="entry name" value="HTH-type_TetR-like_transc_reg"/>
</dbReference>
<keyword evidence="1" id="KW-0805">Transcription regulation</keyword>
<dbReference type="InterPro" id="IPR001647">
    <property type="entry name" value="HTH_TetR"/>
</dbReference>
<evidence type="ECO:0000256" key="1">
    <source>
        <dbReference type="ARBA" id="ARBA00023015"/>
    </source>
</evidence>
<dbReference type="AlphaFoldDB" id="A0A2V1HQE3"/>
<gene>
    <name evidence="6" type="ORF">DDQ50_13850</name>
</gene>
<keyword evidence="7" id="KW-1185">Reference proteome</keyword>
<dbReference type="PANTHER" id="PTHR30055">
    <property type="entry name" value="HTH-TYPE TRANSCRIPTIONAL REGULATOR RUTR"/>
    <property type="match status" value="1"/>
</dbReference>
<dbReference type="PROSITE" id="PS50977">
    <property type="entry name" value="HTH_TETR_2"/>
    <property type="match status" value="1"/>
</dbReference>
<proteinExistence type="predicted"/>
<organism evidence="6 7">
    <name type="scientific">Amnibacterium flavum</name>
    <dbReference type="NCBI Taxonomy" id="2173173"/>
    <lineage>
        <taxon>Bacteria</taxon>
        <taxon>Bacillati</taxon>
        <taxon>Actinomycetota</taxon>
        <taxon>Actinomycetes</taxon>
        <taxon>Micrococcales</taxon>
        <taxon>Microbacteriaceae</taxon>
        <taxon>Amnibacterium</taxon>
    </lineage>
</organism>
<keyword evidence="2 4" id="KW-0238">DNA-binding</keyword>
<dbReference type="Proteomes" id="UP000244893">
    <property type="component" value="Unassembled WGS sequence"/>
</dbReference>
<accession>A0A2V1HQE3</accession>
<reference evidence="6 7" key="1">
    <citation type="submission" date="2018-05" db="EMBL/GenBank/DDBJ databases">
        <title>Amnibacterium sp. M8JJ-5, whole genome shotgun sequence.</title>
        <authorList>
            <person name="Tuo L."/>
        </authorList>
    </citation>
    <scope>NUCLEOTIDE SEQUENCE [LARGE SCALE GENOMIC DNA]</scope>
    <source>
        <strain evidence="6 7">M8JJ-5</strain>
    </source>
</reference>
<evidence type="ECO:0000259" key="5">
    <source>
        <dbReference type="PROSITE" id="PS50977"/>
    </source>
</evidence>
<dbReference type="SUPFAM" id="SSF46689">
    <property type="entry name" value="Homeodomain-like"/>
    <property type="match status" value="1"/>
</dbReference>
<dbReference type="EMBL" id="QEOP01000002">
    <property type="protein sequence ID" value="PVZ94755.1"/>
    <property type="molecule type" value="Genomic_DNA"/>
</dbReference>
<sequence>MTCCVITLVAMTRSVITARVIRMTRWAPDAPARLEQAAIELFASRGYAATTVPEIAERAGLTTRTFFRHYTDKREVLFLRERDFPRIVSELLAAAPPALTPWGLVMHGFETVVSRDFDGWREGMRRRRAIIRSDPHLRERELLKSSMLSRAIEEALVARGAEDAELLARLGSAVFDTALDAWLDDDADPPLLQVLRATRARMLRLVD</sequence>
<dbReference type="GO" id="GO:0000976">
    <property type="term" value="F:transcription cis-regulatory region binding"/>
    <property type="evidence" value="ECO:0007669"/>
    <property type="project" value="TreeGrafter"/>
</dbReference>
<feature type="domain" description="HTH tetR-type" evidence="5">
    <location>
        <begin position="28"/>
        <end position="88"/>
    </location>
</feature>
<evidence type="ECO:0000256" key="4">
    <source>
        <dbReference type="PROSITE-ProRule" id="PRU00335"/>
    </source>
</evidence>
<dbReference type="GO" id="GO:0003700">
    <property type="term" value="F:DNA-binding transcription factor activity"/>
    <property type="evidence" value="ECO:0007669"/>
    <property type="project" value="TreeGrafter"/>
</dbReference>
<dbReference type="Pfam" id="PF00440">
    <property type="entry name" value="TetR_N"/>
    <property type="match status" value="1"/>
</dbReference>